<feature type="region of interest" description="Disordered" evidence="1">
    <location>
        <begin position="1447"/>
        <end position="1466"/>
    </location>
</feature>
<reference evidence="4" key="1">
    <citation type="journal article" date="2008" name="Nature">
        <title>The amphioxus genome and the evolution of the chordate karyotype.</title>
        <authorList>
            <consortium name="US DOE Joint Genome Institute (JGI-PGF)"/>
            <person name="Putnam N.H."/>
            <person name="Butts T."/>
            <person name="Ferrier D.E.K."/>
            <person name="Furlong R.F."/>
            <person name="Hellsten U."/>
            <person name="Kawashima T."/>
            <person name="Robinson-Rechavi M."/>
            <person name="Shoguchi E."/>
            <person name="Terry A."/>
            <person name="Yu J.-K."/>
            <person name="Benito-Gutierrez E.L."/>
            <person name="Dubchak I."/>
            <person name="Garcia-Fernandez J."/>
            <person name="Gibson-Brown J.J."/>
            <person name="Grigoriev I.V."/>
            <person name="Horton A.C."/>
            <person name="de Jong P.J."/>
            <person name="Jurka J."/>
            <person name="Kapitonov V.V."/>
            <person name="Kohara Y."/>
            <person name="Kuroki Y."/>
            <person name="Lindquist E."/>
            <person name="Lucas S."/>
            <person name="Osoegawa K."/>
            <person name="Pennacchio L.A."/>
            <person name="Salamov A.A."/>
            <person name="Satou Y."/>
            <person name="Sauka-Spengler T."/>
            <person name="Schmutz J."/>
            <person name="Shin-I T."/>
            <person name="Toyoda A."/>
            <person name="Bronner-Fraser M."/>
            <person name="Fujiyama A."/>
            <person name="Holland L.Z."/>
            <person name="Holland P.W.H."/>
            <person name="Satoh N."/>
            <person name="Rokhsar D.S."/>
        </authorList>
    </citation>
    <scope>NUCLEOTIDE SEQUENCE [LARGE SCALE GENOMIC DNA]</scope>
    <source>
        <strain evidence="4">S238N-H82</strain>
        <tissue evidence="4">Testes</tissue>
    </source>
</reference>
<dbReference type="InParanoid" id="C3Z068"/>
<organism>
    <name type="scientific">Branchiostoma floridae</name>
    <name type="common">Florida lancelet</name>
    <name type="synonym">Amphioxus</name>
    <dbReference type="NCBI Taxonomy" id="7739"/>
    <lineage>
        <taxon>Eukaryota</taxon>
        <taxon>Metazoa</taxon>
        <taxon>Chordata</taxon>
        <taxon>Cephalochordata</taxon>
        <taxon>Leptocardii</taxon>
        <taxon>Amphioxiformes</taxon>
        <taxon>Branchiostomatidae</taxon>
        <taxon>Branchiostoma</taxon>
    </lineage>
</organism>
<evidence type="ECO:0000313" key="4">
    <source>
        <dbReference type="EMBL" id="EEN54127.1"/>
    </source>
</evidence>
<feature type="compositionally biased region" description="Low complexity" evidence="1">
    <location>
        <begin position="588"/>
        <end position="601"/>
    </location>
</feature>
<evidence type="ECO:0000259" key="3">
    <source>
        <dbReference type="Pfam" id="PF15249"/>
    </source>
</evidence>
<proteinExistence type="predicted"/>
<dbReference type="PANTHER" id="PTHR15572">
    <property type="entry name" value="GLIOMA TUMOR SUPPRESSOR CANDIDATE REGION GENE 1"/>
    <property type="match status" value="1"/>
</dbReference>
<dbReference type="Pfam" id="PF15249">
    <property type="entry name" value="GLTSCR1"/>
    <property type="match status" value="1"/>
</dbReference>
<dbReference type="EMBL" id="GG666567">
    <property type="protein sequence ID" value="EEN54127.1"/>
    <property type="molecule type" value="Genomic_DNA"/>
</dbReference>
<dbReference type="InterPro" id="IPR015671">
    <property type="entry name" value="GSCR1_dom"/>
</dbReference>
<dbReference type="InterPro" id="IPR052438">
    <property type="entry name" value="Chromatin_remod/trans_coact"/>
</dbReference>
<dbReference type="eggNOG" id="ENOG502QPQ9">
    <property type="taxonomic scope" value="Eukaryota"/>
</dbReference>
<evidence type="ECO:0000256" key="1">
    <source>
        <dbReference type="SAM" id="MobiDB-lite"/>
    </source>
</evidence>
<feature type="region of interest" description="Disordered" evidence="1">
    <location>
        <begin position="1682"/>
        <end position="1722"/>
    </location>
</feature>
<accession>C3Z068</accession>
<feature type="compositionally biased region" description="Low complexity" evidence="1">
    <location>
        <begin position="263"/>
        <end position="275"/>
    </location>
</feature>
<feature type="compositionally biased region" description="Low complexity" evidence="1">
    <location>
        <begin position="1453"/>
        <end position="1466"/>
    </location>
</feature>
<keyword evidence="2" id="KW-1133">Transmembrane helix</keyword>
<feature type="region of interest" description="Disordered" evidence="1">
    <location>
        <begin position="256"/>
        <end position="275"/>
    </location>
</feature>
<feature type="region of interest" description="Disordered" evidence="1">
    <location>
        <begin position="281"/>
        <end position="322"/>
    </location>
</feature>
<feature type="transmembrane region" description="Helical" evidence="2">
    <location>
        <begin position="12"/>
        <end position="33"/>
    </location>
</feature>
<dbReference type="STRING" id="7739.C3Z068"/>
<feature type="domain" description="GLTSCR protein conserved" evidence="3">
    <location>
        <begin position="1340"/>
        <end position="1440"/>
    </location>
</feature>
<evidence type="ECO:0000256" key="2">
    <source>
        <dbReference type="SAM" id="Phobius"/>
    </source>
</evidence>
<keyword evidence="2" id="KW-0812">Transmembrane</keyword>
<keyword evidence="2" id="KW-0472">Membrane</keyword>
<protein>
    <recommendedName>
        <fullName evidence="3">GLTSCR protein conserved domain-containing protein</fullName>
    </recommendedName>
</protein>
<feature type="region of interest" description="Disordered" evidence="1">
    <location>
        <begin position="585"/>
        <end position="624"/>
    </location>
</feature>
<name>C3Z068_BRAFL</name>
<dbReference type="PANTHER" id="PTHR15572:SF0">
    <property type="entry name" value="GLUTAMINE-RICH PROTEIN-RELATED"/>
    <property type="match status" value="1"/>
</dbReference>
<feature type="compositionally biased region" description="Polar residues" evidence="1">
    <location>
        <begin position="1701"/>
        <end position="1714"/>
    </location>
</feature>
<sequence length="1731" mass="183775">MPGNPVRLWRAPARFFALAGVYVIAGAIFMKFVKGAQGSEVIPNIAFWKSLPGYVKFYSMVMEDGRCLLDVINDPQALNEFMQNDDLSGNGQVQEANTVGGTQHTFVASPVQNSNQSTNESQGNVVMATGTMATSYGHLVQKTTQSIAPHQGQNVLQLATGQAFGSGATMQPFQVPQGAVLSQGNVVVQPGSFVQGAVSNGSSGSQGTPAPNRTLQPQFSSLARTQIVQQNTPQQRHAAAQQPSSFQAAFEKAMLANKAKSRQPQSQNQPLQQAVAQQPNLNPPILQQNSPQQVLQQPISQQHLQQAFSQQPLGQNISQQSVQQNISQQSGVVHSMNSGSLQQNVVGQGGTKTISSLQALHNLNIVSHPSVQSSSISMAMPTVSTATVASAGPRTVHIQPKPPVAISPKLLPSSSRPLVNISPKTSLPGSQTVLLQGANAQGVAPNINIANLVTLPGLRAPQGVLVQAQSLAQRISNVQRVPITTTTQANVTPPPQQQQAASPQTNILLQAAQQSNLMPSGPVQNVMPTNSGVPQGNVLQQHGVTLVQRASPGVAQQQQSPVTQHTVPVQIAPQTGNLQGQAPVYITSQSSPSPSNLQPVQAQQLRPVTSQQQQQQQPSSNTSRTNLAALSIAQQIQDQAAAQSRSGQKGAKILPANVAQQLLQQRKLSDQTQGGTASPQIVAVNTSQPASTVTTVTMTTVQTTAVQHSVTTTSSQPQVLVTTGAGGQPRLIVTLPQQPLPPQFQQREEKNMQLYQQALRIQKERQLQPGVSASGQMAGTTIVTTQVQSGQQQGLLVQQQGMMGLQQGMMGQQVTSAGSQQTIQLSTSGQGSAGQNFLGQQVLSGVVQQHGIMGQQQGIVGQQQGIVGQQQGIVGQQQGIVGQQQGIVGQQQGIGGQLQQSIMGQQQQGVMNQQLQGIMGQQQQQSMVGQQQQQGTMGQQQGTMGQQQQGMVVQQTQRMLGQQQQGIMGQQQQGIVGQQQQTIVGQQQQGIMGQQQQGIVGQQQQLNLATPPQVTSGQPSPAKPVAPRAIAVSSPQQPIVTRAAAGQTQGSAQNPTGVTVVRQPVTLNVQQGKQFITLTLQQQQHLAAIQAKLRTIVTPGKQLSPQEKQVVQQLQVLQSRILQQAKAQTQALAQNAAGQASLAQAAQKMTPIAQKPAAPASTQAQGQGTIQQQRQQLNELLKTQTQVIRTTQGSGVTSVVSGSTSGATGQPTLVKLQPQGAQGPAAVIQLTPQQKATLQQIQQQLKTLSPQQQQQFLKQQQHLILQLKNSKIAISPAALSAANAGTAATGVAGQQQLVTVLKQQPVQTIAGKLVQSVGIKRPAPQPLSKSDLIKNKGKLDQQGCLKPDYKTPFRNKEDAIKRLLPFHIHMTRDIEDKEIDKAEVTLDTVSQSLVEKYHKMRDKYHHLLLQESMRTDPSAEMVMLWRIFVHEEKSALAQEKKLAVEGANGTPVAAPSPSTSQEPAEPPAAALPVVGTATTAYLQPSAPTNTFPKSTATVTTSRSLTAASSVLKPHTKTVTQDPLMVQGRTVAAKVAVPVARGVAVPMETKEPSDEESEDEVDMADTVGASQPAMSYLNIDSSSMIEAVKATSPARLKSESEMAVASLLGEDSVDIDILNSDIANSDLPEDPGVDAVRSLTGALSPTRRNLNLDAAANDFEDDSDEEPDSLNEQVQSAINSILELQGRGPLDEEDSPQDVFNPFSQDPPCSTSSEQNIDEDNALDEAVKSILF</sequence>
<gene>
    <name evidence="4" type="ORF">BRAFLDRAFT_85667</name>
</gene>
<feature type="region of interest" description="Disordered" evidence="1">
    <location>
        <begin position="1150"/>
        <end position="1169"/>
    </location>
</feature>